<dbReference type="CDD" id="cd09205">
    <property type="entry name" value="PLDc_N_DEXD_b3"/>
    <property type="match status" value="1"/>
</dbReference>
<dbReference type="InterPro" id="IPR014001">
    <property type="entry name" value="Helicase_ATP-bd"/>
</dbReference>
<feature type="compositionally biased region" description="Polar residues" evidence="1">
    <location>
        <begin position="185"/>
        <end position="195"/>
    </location>
</feature>
<dbReference type="SMART" id="SM00487">
    <property type="entry name" value="DEXDc"/>
    <property type="match status" value="1"/>
</dbReference>
<gene>
    <name evidence="4" type="ORF">E4634_13385</name>
</gene>
<dbReference type="GO" id="GO:0003677">
    <property type="term" value="F:DNA binding"/>
    <property type="evidence" value="ECO:0007669"/>
    <property type="project" value="InterPro"/>
</dbReference>
<dbReference type="PROSITE" id="PS51192">
    <property type="entry name" value="HELICASE_ATP_BIND_1"/>
    <property type="match status" value="1"/>
</dbReference>
<dbReference type="Pfam" id="PF13091">
    <property type="entry name" value="PLDc_2"/>
    <property type="match status" value="1"/>
</dbReference>
<dbReference type="Pfam" id="PF04851">
    <property type="entry name" value="ResIII"/>
    <property type="match status" value="1"/>
</dbReference>
<feature type="domain" description="Helicase C-terminal" evidence="3">
    <location>
        <begin position="424"/>
        <end position="572"/>
    </location>
</feature>
<dbReference type="SUPFAM" id="SSF52540">
    <property type="entry name" value="P-loop containing nucleoside triphosphate hydrolases"/>
    <property type="match status" value="1"/>
</dbReference>
<name>A0A4Z0LYZ7_9GAMM</name>
<proteinExistence type="predicted"/>
<dbReference type="PANTHER" id="PTHR47962:SF4">
    <property type="entry name" value="HELICASE"/>
    <property type="match status" value="1"/>
</dbReference>
<dbReference type="EMBL" id="SRLE01000009">
    <property type="protein sequence ID" value="TGD72519.1"/>
    <property type="molecule type" value="Genomic_DNA"/>
</dbReference>
<comment type="caution">
    <text evidence="4">The sequence shown here is derived from an EMBL/GenBank/DDBJ whole genome shotgun (WGS) entry which is preliminary data.</text>
</comment>
<dbReference type="GO" id="GO:0005524">
    <property type="term" value="F:ATP binding"/>
    <property type="evidence" value="ECO:0007669"/>
    <property type="project" value="InterPro"/>
</dbReference>
<dbReference type="Pfam" id="PF11907">
    <property type="entry name" value="DUF3427"/>
    <property type="match status" value="1"/>
</dbReference>
<evidence type="ECO:0000313" key="4">
    <source>
        <dbReference type="EMBL" id="TGD72519.1"/>
    </source>
</evidence>
<evidence type="ECO:0000256" key="1">
    <source>
        <dbReference type="SAM" id="MobiDB-lite"/>
    </source>
</evidence>
<dbReference type="Pfam" id="PF00271">
    <property type="entry name" value="Helicase_C"/>
    <property type="match status" value="1"/>
</dbReference>
<evidence type="ECO:0000259" key="3">
    <source>
        <dbReference type="PROSITE" id="PS51194"/>
    </source>
</evidence>
<organism evidence="4 5">
    <name type="scientific">Mangrovimicrobium sediminis</name>
    <dbReference type="NCBI Taxonomy" id="2562682"/>
    <lineage>
        <taxon>Bacteria</taxon>
        <taxon>Pseudomonadati</taxon>
        <taxon>Pseudomonadota</taxon>
        <taxon>Gammaproteobacteria</taxon>
        <taxon>Cellvibrionales</taxon>
        <taxon>Halieaceae</taxon>
        <taxon>Mangrovimicrobium</taxon>
    </lineage>
</organism>
<dbReference type="InterPro" id="IPR052511">
    <property type="entry name" value="ATP-dep_Helicase"/>
</dbReference>
<sequence>MSGFPDQHLTVGGDNPFLPSLLEAINHADDIAIATAFIRMTGVRLIQGALEDALERGARVRVLTGDYLGVTDPQALRYLMLLQEQGADVKVFESQDKTSFHMKTYIFTRHNQQTEGGEGCAFVGSSNLSHAALVDGLEWNLKVDQSENKSRFALILREYELLYANQACKTLTHHWIDEYIERVPDNTSKPTSTEAGQDEKEPPPGPNSVQIEALDALASTRELGFRRGLVVLATGLGKTWLSAFDSQRMNAKRVLFVAHREEILKQAEETFVRIRPDVKVGRYDGQEKELNVDMLFASVQTLGRTSHLNLFSRDHFDYIVVDEFHHAAARTYQRLLIHFEPRFLLGLTATPERTDQSDILALCDDNLVFSRDLFHGIEMGLLCPFSYFGIADEVNYQEISWRNGKFDPTQLESQLATHARARHNFRHWQEKHQSRTLAFCISRKHADFMADYFNRQGVSSASVHSDSDMQRNEALKLLGNGDIRVIFSVDLFNEGVDLPAIDTILMLRPTESKIIFLQQLGRGLRNSLETSKEKLVVIDFIGNHVSFFRKPEALFRVGVTTNERKSFIDDIRDNNLSLPLGCFVNYDPESLDFMERLVETKGDKQVELYRNLKNALNRRPALAEFYRAGGSADTIRKYYGQWYTFLKSEQDLELQEIDCLNAYDRFFRELETTSLTKSFKLVLLEAFIELDGYAKPPSIQVLSRKSFDVLQRRRILLNDLPEKYRSLTILSENESTEWLEYWTSNPINAWVGGNTSSSSAYFEIHDGVFRFKGEISETVSDTFSVLVQELVDFRFRQYESRVEQKGATAPAPTENTESVEIPFFTDLKVACGHFRESPHDDVNIEYRSLPMKYRVIDPARFFIAQASGNSMDGGENPIRDGDYLLFELISESELTSMASINHVREPNTDDTEVLESATIVAENREGFGHEFLLRNLVSNTSGAATLVAQNPSYPDIPVTAKIALIAELRKKIDPLDLQLHQAFLRADIPPLFGLEFSKAIWETGHVCPKEISEQILLVTLNKQGKNANEQYHDYFLDDHTFHWQSQNSTAPGGKRGKGIVEHKRLGSAVHLFIRKHKLLDGKAAPFIYCGRVDYESHNSEKPMNVTWKLQSPLPNSLLSYFAS</sequence>
<accession>A0A4Z0LYZ7</accession>
<feature type="domain" description="Helicase ATP-binding" evidence="2">
    <location>
        <begin position="219"/>
        <end position="369"/>
    </location>
</feature>
<dbReference type="InterPro" id="IPR027417">
    <property type="entry name" value="P-loop_NTPase"/>
</dbReference>
<reference evidence="4 5" key="1">
    <citation type="submission" date="2019-04" db="EMBL/GenBank/DDBJ databases">
        <title>Taxonomy of novel Haliea sp. from mangrove soil of West Coast of India.</title>
        <authorList>
            <person name="Verma A."/>
            <person name="Kumar P."/>
            <person name="Krishnamurthi S."/>
        </authorList>
    </citation>
    <scope>NUCLEOTIDE SEQUENCE [LARGE SCALE GENOMIC DNA]</scope>
    <source>
        <strain evidence="4 5">SAOS-164</strain>
    </source>
</reference>
<dbReference type="PANTHER" id="PTHR47962">
    <property type="entry name" value="ATP-DEPENDENT HELICASE LHR-RELATED-RELATED"/>
    <property type="match status" value="1"/>
</dbReference>
<evidence type="ECO:0000313" key="5">
    <source>
        <dbReference type="Proteomes" id="UP000298050"/>
    </source>
</evidence>
<dbReference type="InterPro" id="IPR006935">
    <property type="entry name" value="Helicase/UvrB_N"/>
</dbReference>
<dbReference type="AlphaFoldDB" id="A0A4Z0LYZ7"/>
<dbReference type="SUPFAM" id="SSF56024">
    <property type="entry name" value="Phospholipase D/nuclease"/>
    <property type="match status" value="1"/>
</dbReference>
<dbReference type="Gene3D" id="2.10.109.10">
    <property type="entry name" value="Umud Fragment, subunit A"/>
    <property type="match status" value="1"/>
</dbReference>
<dbReference type="InterPro" id="IPR025202">
    <property type="entry name" value="PLD-like_dom"/>
</dbReference>
<dbReference type="PROSITE" id="PS51194">
    <property type="entry name" value="HELICASE_CTER"/>
    <property type="match status" value="1"/>
</dbReference>
<dbReference type="SMART" id="SM00490">
    <property type="entry name" value="HELICc"/>
    <property type="match status" value="1"/>
</dbReference>
<dbReference type="RefSeq" id="WP_135444709.1">
    <property type="nucleotide sequence ID" value="NZ_SRLE01000009.1"/>
</dbReference>
<feature type="region of interest" description="Disordered" evidence="1">
    <location>
        <begin position="184"/>
        <end position="208"/>
    </location>
</feature>
<dbReference type="OrthoDB" id="9804086at2"/>
<keyword evidence="5" id="KW-1185">Reference proteome</keyword>
<dbReference type="Gene3D" id="3.30.870.10">
    <property type="entry name" value="Endonuclease Chain A"/>
    <property type="match status" value="1"/>
</dbReference>
<evidence type="ECO:0000259" key="2">
    <source>
        <dbReference type="PROSITE" id="PS51192"/>
    </source>
</evidence>
<protein>
    <submittedName>
        <fullName evidence="4">DUF3427 domain-containing protein</fullName>
    </submittedName>
</protein>
<dbReference type="InterPro" id="IPR001650">
    <property type="entry name" value="Helicase_C-like"/>
</dbReference>
<dbReference type="CDD" id="cd18799">
    <property type="entry name" value="SF2_C_EcoAI-like"/>
    <property type="match status" value="1"/>
</dbReference>
<dbReference type="Gene3D" id="3.40.50.300">
    <property type="entry name" value="P-loop containing nucleotide triphosphate hydrolases"/>
    <property type="match status" value="2"/>
</dbReference>
<dbReference type="InterPro" id="IPR021835">
    <property type="entry name" value="DUF3427"/>
</dbReference>
<dbReference type="GO" id="GO:0016887">
    <property type="term" value="F:ATP hydrolysis activity"/>
    <property type="evidence" value="ECO:0007669"/>
    <property type="project" value="TreeGrafter"/>
</dbReference>
<dbReference type="Proteomes" id="UP000298050">
    <property type="component" value="Unassembled WGS sequence"/>
</dbReference>
<dbReference type="CDD" id="cd18032">
    <property type="entry name" value="DEXHc_RE_I_III_res"/>
    <property type="match status" value="1"/>
</dbReference>